<accession>A0ABQ4PZV6</accession>
<dbReference type="PROSITE" id="PS00018">
    <property type="entry name" value="EF_HAND_1"/>
    <property type="match status" value="1"/>
</dbReference>
<protein>
    <recommendedName>
        <fullName evidence="3">EF-hand domain-containing protein</fullName>
    </recommendedName>
</protein>
<dbReference type="InterPro" id="IPR011992">
    <property type="entry name" value="EF-hand-dom_pair"/>
</dbReference>
<keyword evidence="2" id="KW-0732">Signal</keyword>
<evidence type="ECO:0000256" key="1">
    <source>
        <dbReference type="SAM" id="MobiDB-lite"/>
    </source>
</evidence>
<feature type="domain" description="EF-hand" evidence="3">
    <location>
        <begin position="46"/>
        <end position="69"/>
    </location>
</feature>
<dbReference type="RefSeq" id="WP_220806613.1">
    <property type="nucleotide sequence ID" value="NZ_BPMK01000002.1"/>
</dbReference>
<dbReference type="PROSITE" id="PS50222">
    <property type="entry name" value="EF_HAND_2"/>
    <property type="match status" value="1"/>
</dbReference>
<evidence type="ECO:0000313" key="4">
    <source>
        <dbReference type="EMBL" id="GIZ50431.1"/>
    </source>
</evidence>
<dbReference type="SUPFAM" id="SSF47473">
    <property type="entry name" value="EF-hand"/>
    <property type="match status" value="1"/>
</dbReference>
<evidence type="ECO:0000313" key="5">
    <source>
        <dbReference type="Proteomes" id="UP000887222"/>
    </source>
</evidence>
<feature type="compositionally biased region" description="Pro residues" evidence="1">
    <location>
        <begin position="91"/>
        <end position="105"/>
    </location>
</feature>
<dbReference type="InterPro" id="IPR018247">
    <property type="entry name" value="EF_Hand_1_Ca_BS"/>
</dbReference>
<sequence length="105" mass="10962">MKSTLFAVLAAAALSTACGSMHGHRDMQARHHGAGYGGHGGMMAGMDVNRDGKLSREEFMRAHEAMFDRMKGPDGMISLRDMPMHGQGMPGPGPGMGPGPAAGPR</sequence>
<gene>
    <name evidence="4" type="ORF">NCCP691_04450</name>
</gene>
<reference evidence="4 5" key="1">
    <citation type="journal article" date="2022" name="Int. J. Syst. Evol. Microbiol.">
        <title>Noviherbaspirillum aridicola sp. nov., isolated from an arid soil in Pakistan.</title>
        <authorList>
            <person name="Khan I.U."/>
            <person name="Saqib M."/>
            <person name="Amin A."/>
            <person name="Hussain F."/>
            <person name="Li L."/>
            <person name="Liu Y.H."/>
            <person name="Fang B.Z."/>
            <person name="Ahmed I."/>
            <person name="Li W.J."/>
        </authorList>
    </citation>
    <scope>NUCLEOTIDE SEQUENCE [LARGE SCALE GENOMIC DNA]</scope>
    <source>
        <strain evidence="4 5">NCCP-691</strain>
    </source>
</reference>
<evidence type="ECO:0000256" key="2">
    <source>
        <dbReference type="SAM" id="SignalP"/>
    </source>
</evidence>
<name>A0ABQ4PZV6_9BURK</name>
<dbReference type="PROSITE" id="PS51257">
    <property type="entry name" value="PROKAR_LIPOPROTEIN"/>
    <property type="match status" value="1"/>
</dbReference>
<keyword evidence="5" id="KW-1185">Reference proteome</keyword>
<evidence type="ECO:0000259" key="3">
    <source>
        <dbReference type="PROSITE" id="PS50222"/>
    </source>
</evidence>
<dbReference type="Proteomes" id="UP000887222">
    <property type="component" value="Unassembled WGS sequence"/>
</dbReference>
<dbReference type="EMBL" id="BPMK01000002">
    <property type="protein sequence ID" value="GIZ50431.1"/>
    <property type="molecule type" value="Genomic_DNA"/>
</dbReference>
<feature type="signal peptide" evidence="2">
    <location>
        <begin position="1"/>
        <end position="17"/>
    </location>
</feature>
<feature type="chain" id="PRO_5046417040" description="EF-hand domain-containing protein" evidence="2">
    <location>
        <begin position="18"/>
        <end position="105"/>
    </location>
</feature>
<organism evidence="4 5">
    <name type="scientific">Noviherbaspirillum aridicola</name>
    <dbReference type="NCBI Taxonomy" id="2849687"/>
    <lineage>
        <taxon>Bacteria</taxon>
        <taxon>Pseudomonadati</taxon>
        <taxon>Pseudomonadota</taxon>
        <taxon>Betaproteobacteria</taxon>
        <taxon>Burkholderiales</taxon>
        <taxon>Oxalobacteraceae</taxon>
        <taxon>Noviherbaspirillum</taxon>
    </lineage>
</organism>
<dbReference type="InterPro" id="IPR002048">
    <property type="entry name" value="EF_hand_dom"/>
</dbReference>
<proteinExistence type="predicted"/>
<comment type="caution">
    <text evidence="4">The sequence shown here is derived from an EMBL/GenBank/DDBJ whole genome shotgun (WGS) entry which is preliminary data.</text>
</comment>
<feature type="region of interest" description="Disordered" evidence="1">
    <location>
        <begin position="71"/>
        <end position="105"/>
    </location>
</feature>
<dbReference type="Gene3D" id="1.10.238.10">
    <property type="entry name" value="EF-hand"/>
    <property type="match status" value="1"/>
</dbReference>